<evidence type="ECO:0000256" key="3">
    <source>
        <dbReference type="ARBA" id="ARBA00023125"/>
    </source>
</evidence>
<evidence type="ECO:0000256" key="4">
    <source>
        <dbReference type="ARBA" id="ARBA00023163"/>
    </source>
</evidence>
<dbReference type="Pfam" id="PF03466">
    <property type="entry name" value="LysR_substrate"/>
    <property type="match status" value="1"/>
</dbReference>
<name>A0ABW5C9C2_9PROT</name>
<evidence type="ECO:0000256" key="1">
    <source>
        <dbReference type="ARBA" id="ARBA00009437"/>
    </source>
</evidence>
<feature type="domain" description="HTH lysR-type" evidence="5">
    <location>
        <begin position="1"/>
        <end position="58"/>
    </location>
</feature>
<dbReference type="SUPFAM" id="SSF53850">
    <property type="entry name" value="Periplasmic binding protein-like II"/>
    <property type="match status" value="1"/>
</dbReference>
<dbReference type="InterPro" id="IPR036390">
    <property type="entry name" value="WH_DNA-bd_sf"/>
</dbReference>
<evidence type="ECO:0000313" key="7">
    <source>
        <dbReference type="Proteomes" id="UP001597296"/>
    </source>
</evidence>
<dbReference type="Gene3D" id="3.40.190.290">
    <property type="match status" value="1"/>
</dbReference>
<dbReference type="InterPro" id="IPR036388">
    <property type="entry name" value="WH-like_DNA-bd_sf"/>
</dbReference>
<dbReference type="PROSITE" id="PS50931">
    <property type="entry name" value="HTH_LYSR"/>
    <property type="match status" value="1"/>
</dbReference>
<comment type="similarity">
    <text evidence="1">Belongs to the LysR transcriptional regulatory family.</text>
</comment>
<dbReference type="SUPFAM" id="SSF46785">
    <property type="entry name" value="Winged helix' DNA-binding domain"/>
    <property type="match status" value="1"/>
</dbReference>
<organism evidence="6 7">
    <name type="scientific">Phaeospirillum tilakii</name>
    <dbReference type="NCBI Taxonomy" id="741673"/>
    <lineage>
        <taxon>Bacteria</taxon>
        <taxon>Pseudomonadati</taxon>
        <taxon>Pseudomonadota</taxon>
        <taxon>Alphaproteobacteria</taxon>
        <taxon>Rhodospirillales</taxon>
        <taxon>Rhodospirillaceae</taxon>
        <taxon>Phaeospirillum</taxon>
    </lineage>
</organism>
<dbReference type="PANTHER" id="PTHR30537:SF5">
    <property type="entry name" value="HTH-TYPE TRANSCRIPTIONAL ACTIVATOR TTDR-RELATED"/>
    <property type="match status" value="1"/>
</dbReference>
<dbReference type="Gene3D" id="1.10.10.10">
    <property type="entry name" value="Winged helix-like DNA-binding domain superfamily/Winged helix DNA-binding domain"/>
    <property type="match status" value="1"/>
</dbReference>
<dbReference type="Proteomes" id="UP001597296">
    <property type="component" value="Unassembled WGS sequence"/>
</dbReference>
<gene>
    <name evidence="6" type="ORF">ACFSNB_02445</name>
</gene>
<reference evidence="7" key="1">
    <citation type="journal article" date="2019" name="Int. J. Syst. Evol. Microbiol.">
        <title>The Global Catalogue of Microorganisms (GCM) 10K type strain sequencing project: providing services to taxonomists for standard genome sequencing and annotation.</title>
        <authorList>
            <consortium name="The Broad Institute Genomics Platform"/>
            <consortium name="The Broad Institute Genome Sequencing Center for Infectious Disease"/>
            <person name="Wu L."/>
            <person name="Ma J."/>
        </authorList>
    </citation>
    <scope>NUCLEOTIDE SEQUENCE [LARGE SCALE GENOMIC DNA]</scope>
    <source>
        <strain evidence="7">KCTC 15012</strain>
    </source>
</reference>
<dbReference type="Pfam" id="PF00126">
    <property type="entry name" value="HTH_1"/>
    <property type="match status" value="1"/>
</dbReference>
<accession>A0ABW5C9C2</accession>
<dbReference type="InterPro" id="IPR005119">
    <property type="entry name" value="LysR_subst-bd"/>
</dbReference>
<evidence type="ECO:0000313" key="6">
    <source>
        <dbReference type="EMBL" id="MFD2232658.1"/>
    </source>
</evidence>
<keyword evidence="3" id="KW-0238">DNA-binding</keyword>
<dbReference type="PANTHER" id="PTHR30537">
    <property type="entry name" value="HTH-TYPE TRANSCRIPTIONAL REGULATOR"/>
    <property type="match status" value="1"/>
</dbReference>
<dbReference type="CDD" id="cd08422">
    <property type="entry name" value="PBP2_CrgA_like"/>
    <property type="match status" value="1"/>
</dbReference>
<keyword evidence="7" id="KW-1185">Reference proteome</keyword>
<sequence>MDTEAVAVLVAAAGAGSLSGAARRLGLTPMAASRRLAALERGLGVRLVHRTTRALALTPEGEAFLPYARALVEEAAAARAAVRAPGEAVSGLLRLSTSVSFGRRVVAPLVPALLKAHPGLRIDLDLTDRVVDIVAEGVDLAIRFGRLRDNRLIARRIGPSPHLLCAAPSYLAERGVPTCLADLAEHECLTRPGASAWTFLCDGQERTIRVGGRFTASTMDGLLAACRAGAGLVRAAAWNLRDDLRVGTLREIVLSDARPEESSIWAVYPSARLVPPKLRVFLAALEAALH</sequence>
<dbReference type="EMBL" id="JBHUIY010000003">
    <property type="protein sequence ID" value="MFD2232658.1"/>
    <property type="molecule type" value="Genomic_DNA"/>
</dbReference>
<dbReference type="InterPro" id="IPR058163">
    <property type="entry name" value="LysR-type_TF_proteobact-type"/>
</dbReference>
<protein>
    <submittedName>
        <fullName evidence="6">LysR family transcriptional regulator</fullName>
    </submittedName>
</protein>
<evidence type="ECO:0000256" key="2">
    <source>
        <dbReference type="ARBA" id="ARBA00023015"/>
    </source>
</evidence>
<dbReference type="RefSeq" id="WP_377314170.1">
    <property type="nucleotide sequence ID" value="NZ_JBHUIY010000003.1"/>
</dbReference>
<comment type="caution">
    <text evidence="6">The sequence shown here is derived from an EMBL/GenBank/DDBJ whole genome shotgun (WGS) entry which is preliminary data.</text>
</comment>
<proteinExistence type="inferred from homology"/>
<keyword evidence="4" id="KW-0804">Transcription</keyword>
<dbReference type="InterPro" id="IPR000847">
    <property type="entry name" value="LysR_HTH_N"/>
</dbReference>
<evidence type="ECO:0000259" key="5">
    <source>
        <dbReference type="PROSITE" id="PS50931"/>
    </source>
</evidence>
<keyword evidence="2" id="KW-0805">Transcription regulation</keyword>